<dbReference type="GO" id="GO:0005737">
    <property type="term" value="C:cytoplasm"/>
    <property type="evidence" value="ECO:0007669"/>
    <property type="project" value="TreeGrafter"/>
</dbReference>
<dbReference type="Gene3D" id="2.60.120.920">
    <property type="match status" value="1"/>
</dbReference>
<dbReference type="Gene3D" id="3.30.710.10">
    <property type="entry name" value="Potassium Channel Kv1.1, Chain A"/>
    <property type="match status" value="1"/>
</dbReference>
<dbReference type="AlphaFoldDB" id="A0A9N8H635"/>
<evidence type="ECO:0000259" key="1">
    <source>
        <dbReference type="PROSITE" id="PS50097"/>
    </source>
</evidence>
<dbReference type="InterPro" id="IPR000210">
    <property type="entry name" value="BTB/POZ_dom"/>
</dbReference>
<dbReference type="InterPro" id="IPR043136">
    <property type="entry name" value="B30.2/SPRY_sf"/>
</dbReference>
<dbReference type="PANTHER" id="PTHR46306:SF1">
    <property type="entry name" value="BTB_POZ DOMAIN-CONTAINING PROTEIN 9"/>
    <property type="match status" value="1"/>
</dbReference>
<evidence type="ECO:0000313" key="3">
    <source>
        <dbReference type="Proteomes" id="UP001153069"/>
    </source>
</evidence>
<evidence type="ECO:0000313" key="2">
    <source>
        <dbReference type="EMBL" id="CAB9500665.1"/>
    </source>
</evidence>
<dbReference type="OrthoDB" id="2398535at2759"/>
<dbReference type="SMART" id="SM00225">
    <property type="entry name" value="BTB"/>
    <property type="match status" value="1"/>
</dbReference>
<dbReference type="PANTHER" id="PTHR46306">
    <property type="entry name" value="BTB/POZ DOMAIN-CONTAINING PROTEIN 9"/>
    <property type="match status" value="1"/>
</dbReference>
<dbReference type="Proteomes" id="UP001153069">
    <property type="component" value="Unassembled WGS sequence"/>
</dbReference>
<dbReference type="CDD" id="cd18186">
    <property type="entry name" value="BTB_POZ_ZBTB_KLHL-like"/>
    <property type="match status" value="1"/>
</dbReference>
<gene>
    <name evidence="2" type="ORF">SEMRO_89_G046850.1</name>
</gene>
<protein>
    <recommendedName>
        <fullName evidence="1">BTB domain-containing protein</fullName>
    </recommendedName>
</protein>
<accession>A0A9N8H635</accession>
<dbReference type="Gene3D" id="1.25.40.420">
    <property type="match status" value="1"/>
</dbReference>
<dbReference type="InterPro" id="IPR013320">
    <property type="entry name" value="ConA-like_dom_sf"/>
</dbReference>
<dbReference type="Pfam" id="PF00651">
    <property type="entry name" value="BTB"/>
    <property type="match status" value="1"/>
</dbReference>
<dbReference type="SUPFAM" id="SSF54695">
    <property type="entry name" value="POZ domain"/>
    <property type="match status" value="1"/>
</dbReference>
<dbReference type="SUPFAM" id="SSF49899">
    <property type="entry name" value="Concanavalin A-like lectins/glucanases"/>
    <property type="match status" value="1"/>
</dbReference>
<comment type="caution">
    <text evidence="2">The sequence shown here is derived from an EMBL/GenBank/DDBJ whole genome shotgun (WGS) entry which is preliminary data.</text>
</comment>
<feature type="domain" description="BTB" evidence="1">
    <location>
        <begin position="33"/>
        <end position="100"/>
    </location>
</feature>
<name>A0A9N8H635_9STRA</name>
<reference evidence="2" key="1">
    <citation type="submission" date="2020-06" db="EMBL/GenBank/DDBJ databases">
        <authorList>
            <consortium name="Plant Systems Biology data submission"/>
        </authorList>
    </citation>
    <scope>NUCLEOTIDE SEQUENCE</scope>
    <source>
        <strain evidence="2">D6</strain>
    </source>
</reference>
<dbReference type="PROSITE" id="PS50097">
    <property type="entry name" value="BTB"/>
    <property type="match status" value="1"/>
</dbReference>
<dbReference type="EMBL" id="CAICTM010000088">
    <property type="protein sequence ID" value="CAB9500665.1"/>
    <property type="molecule type" value="Genomic_DNA"/>
</dbReference>
<proteinExistence type="predicted"/>
<sequence>MSEVPSDKLELPHCEEITRDAGIASFLTDDALCDLTLIGNDGDTVHANRFLLASRSKVFHSMLLGKFAEAQKDEIPLDYRGCVLKSLVEYIVTDSTGLLENSAKDTPIDEAQAEVLASQMAAAMFFELPGLCQKVFALVNQTLCKHPTSAFAILEACQKEGPAIPAQLKVVVISRLVANINVLDNSAVSVLSVESLKDILKCDTTEVDEFCLFELLQLWVEGKKNASDDSTTSGSESPKNIASQLVKKHIRMDWIDPELLFTSVQSSGFVPQELLLAAFHKQAVRIKRQHNNVVFKQARNLVVWKNSLTNVSSSPANATAFCNASDMLQYPPIVCGKHEWTLELVEESKGDWVGIAFQNIDLSKWLGEQKGGWGLCRDGRACHNAAKHSEGHPRYTKGSKITFTINLSPNEESNGTLHAQIDDDEKFLVFENLREELQGSNGGFVPAVSNYPQGNFRLVRIEKLG</sequence>
<keyword evidence="3" id="KW-1185">Reference proteome</keyword>
<organism evidence="2 3">
    <name type="scientific">Seminavis robusta</name>
    <dbReference type="NCBI Taxonomy" id="568900"/>
    <lineage>
        <taxon>Eukaryota</taxon>
        <taxon>Sar</taxon>
        <taxon>Stramenopiles</taxon>
        <taxon>Ochrophyta</taxon>
        <taxon>Bacillariophyta</taxon>
        <taxon>Bacillariophyceae</taxon>
        <taxon>Bacillariophycidae</taxon>
        <taxon>Naviculales</taxon>
        <taxon>Naviculaceae</taxon>
        <taxon>Seminavis</taxon>
    </lineage>
</organism>
<dbReference type="InterPro" id="IPR052407">
    <property type="entry name" value="BTB_POZ_domain_cont_9"/>
</dbReference>
<dbReference type="InterPro" id="IPR011333">
    <property type="entry name" value="SKP1/BTB/POZ_sf"/>
</dbReference>